<name>B2IF06_BEII9</name>
<sequence>MEVQAQIDFQGFHPTEQQRALIEQKIAGLEEFYDRITACRVVMKAPSHHHRTGGQYEVNIHLVLPEGREVVVERTPPEDERFSDPMFAINDAFSRARRRLQDEVRHIRGQVKVHETQPIGTVIRVRPEEDYGFLETEGREIYFHRNSVLDEAFAHLEPGVRVTFVEEMGEKGPQASTVKLLGKHGLR</sequence>
<dbReference type="EMBL" id="CP001016">
    <property type="protein sequence ID" value="ACB94197.1"/>
    <property type="molecule type" value="Genomic_DNA"/>
</dbReference>
<dbReference type="PROSITE" id="PS51857">
    <property type="entry name" value="CSD_2"/>
    <property type="match status" value="1"/>
</dbReference>
<dbReference type="GO" id="GO:0003677">
    <property type="term" value="F:DNA binding"/>
    <property type="evidence" value="ECO:0007669"/>
    <property type="project" value="UniProtKB-KW"/>
</dbReference>
<dbReference type="KEGG" id="bid:Bind_0545"/>
<dbReference type="STRING" id="395963.Bind_0545"/>
<feature type="domain" description="CSD" evidence="1">
    <location>
        <begin position="117"/>
        <end position="180"/>
    </location>
</feature>
<dbReference type="AlphaFoldDB" id="B2IF06"/>
<dbReference type="Gene3D" id="2.40.50.140">
    <property type="entry name" value="Nucleic acid-binding proteins"/>
    <property type="match status" value="1"/>
</dbReference>
<protein>
    <submittedName>
        <fullName evidence="2">Cold-shock DNA-binding domain protein</fullName>
    </submittedName>
</protein>
<reference evidence="2 3" key="2">
    <citation type="journal article" date="2010" name="J. Bacteriol.">
        <title>Complete genome sequence of Beijerinckia indica subsp. indica.</title>
        <authorList>
            <person name="Tamas I."/>
            <person name="Dedysh S.N."/>
            <person name="Liesack W."/>
            <person name="Stott M.B."/>
            <person name="Alam M."/>
            <person name="Murrell J.C."/>
            <person name="Dunfield P.F."/>
        </authorList>
    </citation>
    <scope>NUCLEOTIDE SEQUENCE [LARGE SCALE GENOMIC DNA]</scope>
    <source>
        <strain evidence="3">ATCC 9039 / DSM 1715 / NCIMB 8712</strain>
    </source>
</reference>
<keyword evidence="3" id="KW-1185">Reference proteome</keyword>
<dbReference type="SUPFAM" id="SSF50249">
    <property type="entry name" value="Nucleic acid-binding proteins"/>
    <property type="match status" value="1"/>
</dbReference>
<gene>
    <name evidence="2" type="ordered locus">Bind_0545</name>
</gene>
<dbReference type="InterPro" id="IPR012340">
    <property type="entry name" value="NA-bd_OB-fold"/>
</dbReference>
<dbReference type="InterPro" id="IPR036567">
    <property type="entry name" value="RHF-like"/>
</dbReference>
<dbReference type="eggNOG" id="COG1278">
    <property type="taxonomic scope" value="Bacteria"/>
</dbReference>
<dbReference type="OrthoDB" id="9782252at2"/>
<reference evidence="3" key="1">
    <citation type="submission" date="2008-03" db="EMBL/GenBank/DDBJ databases">
        <title>Complete sequence of chromosome of Beijerinckia indica subsp. indica ATCC 9039.</title>
        <authorList>
            <consortium name="US DOE Joint Genome Institute"/>
            <person name="Copeland A."/>
            <person name="Lucas S."/>
            <person name="Lapidus A."/>
            <person name="Glavina del Rio T."/>
            <person name="Dalin E."/>
            <person name="Tice H."/>
            <person name="Bruce D."/>
            <person name="Goodwin L."/>
            <person name="Pitluck S."/>
            <person name="LaButti K."/>
            <person name="Schmutz J."/>
            <person name="Larimer F."/>
            <person name="Land M."/>
            <person name="Hauser L."/>
            <person name="Kyrpides N."/>
            <person name="Mikhailova N."/>
            <person name="Dunfield P.F."/>
            <person name="Dedysh S.N."/>
            <person name="Liesack W."/>
            <person name="Saw J.H."/>
            <person name="Alam M."/>
            <person name="Chen Y."/>
            <person name="Murrell J.C."/>
            <person name="Richardson P."/>
        </authorList>
    </citation>
    <scope>NUCLEOTIDE SEQUENCE [LARGE SCALE GENOMIC DNA]</scope>
    <source>
        <strain evidence="3">ATCC 9039 / DSM 1715 / NCIMB 8712</strain>
    </source>
</reference>
<organism evidence="2 3">
    <name type="scientific">Beijerinckia indica subsp. indica (strain ATCC 9039 / DSM 1715 / NCIMB 8712)</name>
    <dbReference type="NCBI Taxonomy" id="395963"/>
    <lineage>
        <taxon>Bacteria</taxon>
        <taxon>Pseudomonadati</taxon>
        <taxon>Pseudomonadota</taxon>
        <taxon>Alphaproteobacteria</taxon>
        <taxon>Hyphomicrobiales</taxon>
        <taxon>Beijerinckiaceae</taxon>
        <taxon>Beijerinckia</taxon>
    </lineage>
</organism>
<dbReference type="HOGENOM" id="CLU_127074_0_0_5"/>
<dbReference type="Pfam" id="PF00313">
    <property type="entry name" value="CSD"/>
    <property type="match status" value="1"/>
</dbReference>
<dbReference type="InterPro" id="IPR002059">
    <property type="entry name" value="CSP_DNA-bd"/>
</dbReference>
<dbReference type="GO" id="GO:0005829">
    <property type="term" value="C:cytosol"/>
    <property type="evidence" value="ECO:0007669"/>
    <property type="project" value="UniProtKB-ARBA"/>
</dbReference>
<evidence type="ECO:0000313" key="3">
    <source>
        <dbReference type="Proteomes" id="UP000001695"/>
    </source>
</evidence>
<dbReference type="InterPro" id="IPR011129">
    <property type="entry name" value="CSD"/>
</dbReference>
<proteinExistence type="predicted"/>
<dbReference type="SMART" id="SM00357">
    <property type="entry name" value="CSP"/>
    <property type="match status" value="1"/>
</dbReference>
<dbReference type="InterPro" id="IPR003489">
    <property type="entry name" value="RHF/RaiA"/>
</dbReference>
<keyword evidence="2" id="KW-0238">DNA-binding</keyword>
<evidence type="ECO:0000259" key="1">
    <source>
        <dbReference type="PROSITE" id="PS51857"/>
    </source>
</evidence>
<dbReference type="SUPFAM" id="SSF69754">
    <property type="entry name" value="Ribosome binding protein Y (YfiA homologue)"/>
    <property type="match status" value="1"/>
</dbReference>
<accession>B2IF06</accession>
<dbReference type="Proteomes" id="UP000001695">
    <property type="component" value="Chromosome"/>
</dbReference>
<dbReference type="Pfam" id="PF02482">
    <property type="entry name" value="Ribosomal_S30AE"/>
    <property type="match status" value="1"/>
</dbReference>
<evidence type="ECO:0000313" key="2">
    <source>
        <dbReference type="EMBL" id="ACB94197.1"/>
    </source>
</evidence>
<dbReference type="Gene3D" id="3.30.160.100">
    <property type="entry name" value="Ribosome hibernation promotion factor-like"/>
    <property type="match status" value="1"/>
</dbReference>